<proteinExistence type="predicted"/>
<dbReference type="EMBL" id="MLJW01000283">
    <property type="protein sequence ID" value="OIQ90699.1"/>
    <property type="molecule type" value="Genomic_DNA"/>
</dbReference>
<gene>
    <name evidence="1" type="ORF">GALL_274290</name>
</gene>
<dbReference type="AlphaFoldDB" id="A0A1J5RME7"/>
<comment type="caution">
    <text evidence="1">The sequence shown here is derived from an EMBL/GenBank/DDBJ whole genome shotgun (WGS) entry which is preliminary data.</text>
</comment>
<protein>
    <submittedName>
        <fullName evidence="1">Uncharacterized protein</fullName>
    </submittedName>
</protein>
<organism evidence="1">
    <name type="scientific">mine drainage metagenome</name>
    <dbReference type="NCBI Taxonomy" id="410659"/>
    <lineage>
        <taxon>unclassified sequences</taxon>
        <taxon>metagenomes</taxon>
        <taxon>ecological metagenomes</taxon>
    </lineage>
</organism>
<sequence length="105" mass="11468">MDKLALDALARFCAEQQRRFDPEAWIGRTAIDGKGIAVVAKYLSMTSWYGHEEQLEGIAADISDLAGFQRELQAAGLDLTKLSAKLRHSIALGQRNKPVSGEAIP</sequence>
<reference evidence="1" key="1">
    <citation type="submission" date="2016-10" db="EMBL/GenBank/DDBJ databases">
        <title>Sequence of Gallionella enrichment culture.</title>
        <authorList>
            <person name="Poehlein A."/>
            <person name="Muehling M."/>
            <person name="Daniel R."/>
        </authorList>
    </citation>
    <scope>NUCLEOTIDE SEQUENCE</scope>
</reference>
<name>A0A1J5RME7_9ZZZZ</name>
<evidence type="ECO:0000313" key="1">
    <source>
        <dbReference type="EMBL" id="OIQ90699.1"/>
    </source>
</evidence>
<accession>A0A1J5RME7</accession>